<accession>A0A432WH75</accession>
<dbReference type="InterPro" id="IPR051781">
    <property type="entry name" value="Metallo-dep_Hydrolase"/>
</dbReference>
<dbReference type="SUPFAM" id="SSF51338">
    <property type="entry name" value="Composite domain of metallo-dependent hydrolases"/>
    <property type="match status" value="1"/>
</dbReference>
<keyword evidence="1" id="KW-0732">Signal</keyword>
<keyword evidence="3" id="KW-0378">Hydrolase</keyword>
<dbReference type="InterPro" id="IPR011059">
    <property type="entry name" value="Metal-dep_hydrolase_composite"/>
</dbReference>
<evidence type="ECO:0000259" key="2">
    <source>
        <dbReference type="Pfam" id="PF01979"/>
    </source>
</evidence>
<gene>
    <name evidence="3" type="ORF">CWE14_07700</name>
</gene>
<dbReference type="SUPFAM" id="SSF51556">
    <property type="entry name" value="Metallo-dependent hydrolases"/>
    <property type="match status" value="1"/>
</dbReference>
<dbReference type="AlphaFoldDB" id="A0A432WH75"/>
<evidence type="ECO:0000313" key="4">
    <source>
        <dbReference type="Proteomes" id="UP000287823"/>
    </source>
</evidence>
<dbReference type="PANTHER" id="PTHR43135">
    <property type="entry name" value="ALPHA-D-RIBOSE 1-METHYLPHOSPHONATE 5-TRIPHOSPHATE DIPHOSPHATASE"/>
    <property type="match status" value="1"/>
</dbReference>
<dbReference type="Proteomes" id="UP000287823">
    <property type="component" value="Unassembled WGS sequence"/>
</dbReference>
<organism evidence="3 4">
    <name type="scientific">Aliidiomarina soli</name>
    <dbReference type="NCBI Taxonomy" id="1928574"/>
    <lineage>
        <taxon>Bacteria</taxon>
        <taxon>Pseudomonadati</taxon>
        <taxon>Pseudomonadota</taxon>
        <taxon>Gammaproteobacteria</taxon>
        <taxon>Alteromonadales</taxon>
        <taxon>Idiomarinaceae</taxon>
        <taxon>Aliidiomarina</taxon>
    </lineage>
</organism>
<dbReference type="Pfam" id="PF01979">
    <property type="entry name" value="Amidohydro_1"/>
    <property type="match status" value="1"/>
</dbReference>
<protein>
    <submittedName>
        <fullName evidence="3">Amidohydrolase</fullName>
    </submittedName>
</protein>
<dbReference type="InterPro" id="IPR006680">
    <property type="entry name" value="Amidohydro-rel"/>
</dbReference>
<dbReference type="PANTHER" id="PTHR43135:SF3">
    <property type="entry name" value="ALPHA-D-RIBOSE 1-METHYLPHOSPHONATE 5-TRIPHOSPHATE DIPHOSPHATASE"/>
    <property type="match status" value="1"/>
</dbReference>
<feature type="chain" id="PRO_5019528199" evidence="1">
    <location>
        <begin position="20"/>
        <end position="427"/>
    </location>
</feature>
<comment type="caution">
    <text evidence="3">The sequence shown here is derived from an EMBL/GenBank/DDBJ whole genome shotgun (WGS) entry which is preliminary data.</text>
</comment>
<dbReference type="Gene3D" id="3.20.20.140">
    <property type="entry name" value="Metal-dependent hydrolases"/>
    <property type="match status" value="1"/>
</dbReference>
<dbReference type="InterPro" id="IPR032466">
    <property type="entry name" value="Metal_Hydrolase"/>
</dbReference>
<evidence type="ECO:0000256" key="1">
    <source>
        <dbReference type="SAM" id="SignalP"/>
    </source>
</evidence>
<keyword evidence="4" id="KW-1185">Reference proteome</keyword>
<feature type="signal peptide" evidence="1">
    <location>
        <begin position="1"/>
        <end position="19"/>
    </location>
</feature>
<name>A0A432WH75_9GAMM</name>
<dbReference type="GO" id="GO:0016810">
    <property type="term" value="F:hydrolase activity, acting on carbon-nitrogen (but not peptide) bonds"/>
    <property type="evidence" value="ECO:0007669"/>
    <property type="project" value="InterPro"/>
</dbReference>
<reference evidence="3 4" key="1">
    <citation type="journal article" date="2011" name="Front. Microbiol.">
        <title>Genomic signatures of strain selection and enhancement in Bacillus atrophaeus var. globigii, a historical biowarfare simulant.</title>
        <authorList>
            <person name="Gibbons H.S."/>
            <person name="Broomall S.M."/>
            <person name="McNew L.A."/>
            <person name="Daligault H."/>
            <person name="Chapman C."/>
            <person name="Bruce D."/>
            <person name="Karavis M."/>
            <person name="Krepps M."/>
            <person name="McGregor P.A."/>
            <person name="Hong C."/>
            <person name="Park K.H."/>
            <person name="Akmal A."/>
            <person name="Feldman A."/>
            <person name="Lin J.S."/>
            <person name="Chang W.E."/>
            <person name="Higgs B.W."/>
            <person name="Demirev P."/>
            <person name="Lindquist J."/>
            <person name="Liem A."/>
            <person name="Fochler E."/>
            <person name="Read T.D."/>
            <person name="Tapia R."/>
            <person name="Johnson S."/>
            <person name="Bishop-Lilly K.A."/>
            <person name="Detter C."/>
            <person name="Han C."/>
            <person name="Sozhamannan S."/>
            <person name="Rosenzweig C.N."/>
            <person name="Skowronski E.W."/>
        </authorList>
    </citation>
    <scope>NUCLEOTIDE SEQUENCE [LARGE SCALE GENOMIC DNA]</scope>
    <source>
        <strain evidence="3 4">Y4G10-17</strain>
    </source>
</reference>
<dbReference type="RefSeq" id="WP_126798832.1">
    <property type="nucleotide sequence ID" value="NZ_PIPO01000003.1"/>
</dbReference>
<sequence length="427" mass="46503">MKYALTLLAASVLAAPVLAHNVAPGSAQSSPVLLQGGTLHTITDGRIQGDLLFEDGKISAIGSNINLPEGTEIINIEGRHVYPGLIALDTTLGLVEMEAVRATRDANEIGNITPEVSAHTAFNADSDVIPTVRYNGITHAQVVPQGNLVRGNSSLMSLDGWNNRDSLTESDIGIHISWPQVAVSNSPWERRSPAEQREAQAEMRDELDRVFTTARAYADAQQAGVQRRQDVRWEGMRGLFDGSKTLFIHADDRRQITQAIEFADEQGITPVIIGGRDAWMMGDELAQRNIAVVFGDAYGLPARQDDAYDTAFATPAKLAQAGVEFALAYPGFWDTRNLAFAAGHTVAFGLDHDAALYSITMAPAKLMGVEDRLGSLEVGKSASLVVSKGDILDPLEHSVDYMFIDGRAVEMSSRQTQLWDKYRQRRD</sequence>
<feature type="domain" description="Amidohydrolase-related" evidence="2">
    <location>
        <begin position="347"/>
        <end position="408"/>
    </location>
</feature>
<proteinExistence type="predicted"/>
<dbReference type="EMBL" id="PIPO01000003">
    <property type="protein sequence ID" value="RUO33105.1"/>
    <property type="molecule type" value="Genomic_DNA"/>
</dbReference>
<evidence type="ECO:0000313" key="3">
    <source>
        <dbReference type="EMBL" id="RUO33105.1"/>
    </source>
</evidence>